<evidence type="ECO:0000256" key="4">
    <source>
        <dbReference type="ARBA" id="ARBA00022803"/>
    </source>
</evidence>
<dbReference type="EMBL" id="LR590481">
    <property type="protein sequence ID" value="VTQ93516.1"/>
    <property type="molecule type" value="Genomic_DNA"/>
</dbReference>
<dbReference type="Pfam" id="PF01381">
    <property type="entry name" value="HTH_3"/>
    <property type="match status" value="1"/>
</dbReference>
<dbReference type="AlphaFoldDB" id="A0A4U9RPR6"/>
<dbReference type="InterPro" id="IPR051476">
    <property type="entry name" value="Bac_ResReg_Asp_Phosphatase"/>
</dbReference>
<dbReference type="Gene3D" id="1.10.260.40">
    <property type="entry name" value="lambda repressor-like DNA-binding domains"/>
    <property type="match status" value="1"/>
</dbReference>
<evidence type="ECO:0000256" key="1">
    <source>
        <dbReference type="ARBA" id="ARBA00004496"/>
    </source>
</evidence>
<dbReference type="GO" id="GO:0003677">
    <property type="term" value="F:DNA binding"/>
    <property type="evidence" value="ECO:0007669"/>
    <property type="project" value="InterPro"/>
</dbReference>
<proteinExistence type="inferred from homology"/>
<name>A0A4U9RPR6_HATHI</name>
<organism evidence="7 8">
    <name type="scientific">Hathewaya histolytica</name>
    <name type="common">Clostridium histolyticum</name>
    <dbReference type="NCBI Taxonomy" id="1498"/>
    <lineage>
        <taxon>Bacteria</taxon>
        <taxon>Bacillati</taxon>
        <taxon>Bacillota</taxon>
        <taxon>Clostridia</taxon>
        <taxon>Eubacteriales</taxon>
        <taxon>Clostridiaceae</taxon>
        <taxon>Hathewaya</taxon>
    </lineage>
</organism>
<feature type="domain" description="HTH cro/C1-type" evidence="6">
    <location>
        <begin position="12"/>
        <end position="65"/>
    </location>
</feature>
<dbReference type="SUPFAM" id="SSF48452">
    <property type="entry name" value="TPR-like"/>
    <property type="match status" value="1"/>
</dbReference>
<evidence type="ECO:0000259" key="6">
    <source>
        <dbReference type="PROSITE" id="PS50943"/>
    </source>
</evidence>
<keyword evidence="3" id="KW-0677">Repeat</keyword>
<dbReference type="CDD" id="cd00093">
    <property type="entry name" value="HTH_XRE"/>
    <property type="match status" value="1"/>
</dbReference>
<dbReference type="InterPro" id="IPR010982">
    <property type="entry name" value="Lambda_DNA-bd_dom_sf"/>
</dbReference>
<dbReference type="PROSITE" id="PS50943">
    <property type="entry name" value="HTH_CROC1"/>
    <property type="match status" value="1"/>
</dbReference>
<comment type="similarity">
    <text evidence="5">Belongs to the Rap family.</text>
</comment>
<dbReference type="InterPro" id="IPR011990">
    <property type="entry name" value="TPR-like_helical_dom_sf"/>
</dbReference>
<evidence type="ECO:0000313" key="8">
    <source>
        <dbReference type="Proteomes" id="UP000308489"/>
    </source>
</evidence>
<protein>
    <submittedName>
        <fullName evidence="7">TPR repeat-containing DNA binding protein</fullName>
    </submittedName>
</protein>
<evidence type="ECO:0000256" key="3">
    <source>
        <dbReference type="ARBA" id="ARBA00022737"/>
    </source>
</evidence>
<dbReference type="KEGG" id="hhw:NCTC503_02127"/>
<dbReference type="Pfam" id="PF13424">
    <property type="entry name" value="TPR_12"/>
    <property type="match status" value="1"/>
</dbReference>
<evidence type="ECO:0000313" key="7">
    <source>
        <dbReference type="EMBL" id="VTQ93516.1"/>
    </source>
</evidence>
<keyword evidence="8" id="KW-1185">Reference proteome</keyword>
<dbReference type="InterPro" id="IPR019734">
    <property type="entry name" value="TPR_rpt"/>
</dbReference>
<evidence type="ECO:0000256" key="2">
    <source>
        <dbReference type="ARBA" id="ARBA00022490"/>
    </source>
</evidence>
<gene>
    <name evidence="7" type="ORF">NCTC503_02127</name>
</gene>
<dbReference type="SUPFAM" id="SSF47413">
    <property type="entry name" value="lambda repressor-like DNA-binding domains"/>
    <property type="match status" value="1"/>
</dbReference>
<keyword evidence="2" id="KW-0963">Cytoplasm</keyword>
<dbReference type="SMART" id="SM00028">
    <property type="entry name" value="TPR"/>
    <property type="match status" value="6"/>
</dbReference>
<comment type="subcellular location">
    <subcellularLocation>
        <location evidence="1">Cytoplasm</location>
    </subcellularLocation>
</comment>
<dbReference type="SMART" id="SM00530">
    <property type="entry name" value="HTH_XRE"/>
    <property type="match status" value="1"/>
</dbReference>
<dbReference type="Proteomes" id="UP000308489">
    <property type="component" value="Chromosome 1"/>
</dbReference>
<evidence type="ECO:0000256" key="5">
    <source>
        <dbReference type="ARBA" id="ARBA00038253"/>
    </source>
</evidence>
<reference evidence="7 8" key="1">
    <citation type="submission" date="2019-05" db="EMBL/GenBank/DDBJ databases">
        <authorList>
            <consortium name="Pathogen Informatics"/>
        </authorList>
    </citation>
    <scope>NUCLEOTIDE SEQUENCE [LARGE SCALE GENOMIC DNA]</scope>
    <source>
        <strain evidence="7 8">NCTC503</strain>
    </source>
</reference>
<dbReference type="PANTHER" id="PTHR46630">
    <property type="entry name" value="TETRATRICOPEPTIDE REPEAT PROTEIN 29"/>
    <property type="match status" value="1"/>
</dbReference>
<dbReference type="GO" id="GO:0005737">
    <property type="term" value="C:cytoplasm"/>
    <property type="evidence" value="ECO:0007669"/>
    <property type="project" value="UniProtKB-SubCell"/>
</dbReference>
<accession>A0A4U9RPR6</accession>
<dbReference type="PANTHER" id="PTHR46630:SF1">
    <property type="entry name" value="TETRATRICOPEPTIDE REPEAT PROTEIN 29"/>
    <property type="match status" value="1"/>
</dbReference>
<dbReference type="InterPro" id="IPR001387">
    <property type="entry name" value="Cro/C1-type_HTH"/>
</dbReference>
<keyword evidence="4" id="KW-0802">TPR repeat</keyword>
<sequence>MDMEILSLGEKIKRKRKELNMTLKDLAGERITPGQISLVESGKSNPSMDLLEYLAQSLNTSVEYLMESEESQAEKICVFFENIAEAHMLDNDLIKSDQYIEKALYYAEIYKLEYTRARTLFLRGKIHMLKSEMALAQQLFLSANVMFIKHNKHEEVINTFLNLGIITLKLKAYHSSCTYFQQAEKVFLDNNIGNDFLIGEIYYYIAYTFFKLEQIEKSIKYSYVAQEKFKQLNDKNEYAKSLLLISDQYSKKEDMENAIKYSEKALEVFKEIHDVENISEIENSLGRLFSDFGNIDEAFIHLERAKQLRNNNKDPKLIETLITMCENYIRLKDIKRSKEILEEIMVEVHNGNKKALVKYYLLKYRIDMQEENFIEAENTLIIALNFAKSMNYIKESAEISMMIGKFYIDKGDESSAAKYLSDGVDMFKELGIINYV</sequence>
<dbReference type="Gene3D" id="1.25.40.10">
    <property type="entry name" value="Tetratricopeptide repeat domain"/>
    <property type="match status" value="1"/>
</dbReference>